<dbReference type="SMART" id="SM00028">
    <property type="entry name" value="TPR"/>
    <property type="match status" value="5"/>
</dbReference>
<dbReference type="InterPro" id="IPR051476">
    <property type="entry name" value="Bac_ResReg_Asp_Phosphatase"/>
</dbReference>
<evidence type="ECO:0000313" key="8">
    <source>
        <dbReference type="Proteomes" id="UP000199371"/>
    </source>
</evidence>
<dbReference type="Pfam" id="PF13181">
    <property type="entry name" value="TPR_8"/>
    <property type="match status" value="1"/>
</dbReference>
<dbReference type="RefSeq" id="WP_092796040.1">
    <property type="nucleotide sequence ID" value="NZ_FNXF01000017.1"/>
</dbReference>
<dbReference type="Proteomes" id="UP000199371">
    <property type="component" value="Unassembled WGS sequence"/>
</dbReference>
<feature type="transmembrane region" description="Helical" evidence="6">
    <location>
        <begin position="454"/>
        <end position="472"/>
    </location>
</feature>
<evidence type="ECO:0000256" key="2">
    <source>
        <dbReference type="ARBA" id="ARBA00022490"/>
    </source>
</evidence>
<sequence>MPLRTTQLCIALLYIVLTFTAQASERLQLRLNEASSNAEQVSNQLLSQPTTSFSSEDWLVLGLTQLRLRNKDAAMDAAERVLQNPAPPYLQAQAYLLKAQIYGMLYRDTAIAITQLERAELILQNETDPFSQQLYSDVLQNFAQAYNQLGNVQKAIPYAEQSLALALTGQQPEAELKARITLGRLALQNNAYNQAYQNLNLALQLATRLEDDEALASIHFRLGIAYRKIEDHKHALAHLLQAKERYQKLQRHSNYTYTLMFIGETYLEDTATAEQASQYLNEALTLAKQQDDLLRVGMALQGLGRLAVLQQHDELALQYFNDAVQLFRQQNVQTYLYESSLALAELLFRRQQYADANSLIAELLPHIPQSAAYIQYRYNELVSKLAAHQGNWQLAYTSMQQASTQRFEQFTEQNKLQLDLINNGLSQVAAASQHQTELTQLQQQLQQQRRYSQLLAQAVLVLFLAVVLALVWRKRRKPVTQSAVKLTSAGWHNFCQRTQHQAAKTTLHILAFTPAAITELKLQFGEQRLQQAVQTFIQQLDCSQLAASCVNDDVLWLALHTDDDTAKALQQQLSAQLQALLPEHFASQPFISLRLALQQLSDTPWQLAELNALPEAFWLSWALAATLPPQQQLWLLALHGKAARACEWHSNMVRQDLLNAIRLGSIELSCNNKLLPASAADELT</sequence>
<dbReference type="PANTHER" id="PTHR46630">
    <property type="entry name" value="TETRATRICOPEPTIDE REPEAT PROTEIN 29"/>
    <property type="match status" value="1"/>
</dbReference>
<organism evidence="7 8">
    <name type="scientific">Rheinheimera pacifica</name>
    <dbReference type="NCBI Taxonomy" id="173990"/>
    <lineage>
        <taxon>Bacteria</taxon>
        <taxon>Pseudomonadati</taxon>
        <taxon>Pseudomonadota</taxon>
        <taxon>Gammaproteobacteria</taxon>
        <taxon>Chromatiales</taxon>
        <taxon>Chromatiaceae</taxon>
        <taxon>Rheinheimera</taxon>
    </lineage>
</organism>
<keyword evidence="8" id="KW-1185">Reference proteome</keyword>
<dbReference type="AlphaFoldDB" id="A0A1H6NCT5"/>
<dbReference type="Gene3D" id="1.25.40.10">
    <property type="entry name" value="Tetratricopeptide repeat domain"/>
    <property type="match status" value="3"/>
</dbReference>
<evidence type="ECO:0000256" key="6">
    <source>
        <dbReference type="SAM" id="Phobius"/>
    </source>
</evidence>
<accession>A0A1H6NCT5</accession>
<keyword evidence="6" id="KW-0472">Membrane</keyword>
<protein>
    <submittedName>
        <fullName evidence="7">Tetratricopeptide repeat-containing protein</fullName>
    </submittedName>
</protein>
<dbReference type="GO" id="GO:0005737">
    <property type="term" value="C:cytoplasm"/>
    <property type="evidence" value="ECO:0007669"/>
    <property type="project" value="UniProtKB-SubCell"/>
</dbReference>
<keyword evidence="6" id="KW-0812">Transmembrane</keyword>
<dbReference type="EMBL" id="FNXF01000017">
    <property type="protein sequence ID" value="SEI08620.1"/>
    <property type="molecule type" value="Genomic_DNA"/>
</dbReference>
<evidence type="ECO:0000256" key="3">
    <source>
        <dbReference type="ARBA" id="ARBA00022737"/>
    </source>
</evidence>
<keyword evidence="3" id="KW-0677">Repeat</keyword>
<comment type="subcellular location">
    <subcellularLocation>
        <location evidence="1">Cytoplasm</location>
    </subcellularLocation>
</comment>
<proteinExistence type="inferred from homology"/>
<evidence type="ECO:0000256" key="4">
    <source>
        <dbReference type="ARBA" id="ARBA00022803"/>
    </source>
</evidence>
<dbReference type="InterPro" id="IPR019734">
    <property type="entry name" value="TPR_rpt"/>
</dbReference>
<dbReference type="OrthoDB" id="5751942at2"/>
<evidence type="ECO:0000256" key="5">
    <source>
        <dbReference type="ARBA" id="ARBA00038253"/>
    </source>
</evidence>
<evidence type="ECO:0000313" key="7">
    <source>
        <dbReference type="EMBL" id="SEI08620.1"/>
    </source>
</evidence>
<comment type="similarity">
    <text evidence="5">Belongs to the Rap family.</text>
</comment>
<keyword evidence="2" id="KW-0963">Cytoplasm</keyword>
<dbReference type="SUPFAM" id="SSF48452">
    <property type="entry name" value="TPR-like"/>
    <property type="match status" value="2"/>
</dbReference>
<keyword evidence="6" id="KW-1133">Transmembrane helix</keyword>
<gene>
    <name evidence="7" type="ORF">SAMN05660691_03473</name>
</gene>
<dbReference type="STRING" id="173990.SAMN05660691_03473"/>
<name>A0A1H6NCT5_9GAMM</name>
<reference evidence="8" key="1">
    <citation type="submission" date="2016-10" db="EMBL/GenBank/DDBJ databases">
        <authorList>
            <person name="Varghese N."/>
            <person name="Submissions S."/>
        </authorList>
    </citation>
    <scope>NUCLEOTIDE SEQUENCE [LARGE SCALE GENOMIC DNA]</scope>
    <source>
        <strain evidence="8">DSM 17616</strain>
    </source>
</reference>
<evidence type="ECO:0000256" key="1">
    <source>
        <dbReference type="ARBA" id="ARBA00004496"/>
    </source>
</evidence>
<dbReference type="PANTHER" id="PTHR46630:SF1">
    <property type="entry name" value="TETRATRICOPEPTIDE REPEAT PROTEIN 29"/>
    <property type="match status" value="1"/>
</dbReference>
<dbReference type="InterPro" id="IPR011990">
    <property type="entry name" value="TPR-like_helical_dom_sf"/>
</dbReference>
<keyword evidence="4" id="KW-0802">TPR repeat</keyword>